<sequence length="104" mass="10763">MSWKVGVAGAVALLCAGCNTSSQDGGLSVVKLTDGGRQVVELKAGDGQLAACRKLGEVKAYPPYVLPDDGRFNLRNAVAQQGGNVMVVTNYFIAPATADAYRCG</sequence>
<dbReference type="AlphaFoldDB" id="A0A916TZY5"/>
<organism evidence="1 2">
    <name type="scientific">Chelatococcus reniformis</name>
    <dbReference type="NCBI Taxonomy" id="1494448"/>
    <lineage>
        <taxon>Bacteria</taxon>
        <taxon>Pseudomonadati</taxon>
        <taxon>Pseudomonadota</taxon>
        <taxon>Alphaproteobacteria</taxon>
        <taxon>Hyphomicrobiales</taxon>
        <taxon>Chelatococcaceae</taxon>
        <taxon>Chelatococcus</taxon>
    </lineage>
</organism>
<reference evidence="1" key="2">
    <citation type="submission" date="2020-09" db="EMBL/GenBank/DDBJ databases">
        <authorList>
            <person name="Sun Q."/>
            <person name="Zhou Y."/>
        </authorList>
    </citation>
    <scope>NUCLEOTIDE SEQUENCE</scope>
    <source>
        <strain evidence="1">CGMCC 1.12919</strain>
    </source>
</reference>
<proteinExistence type="predicted"/>
<evidence type="ECO:0000313" key="2">
    <source>
        <dbReference type="Proteomes" id="UP000637002"/>
    </source>
</evidence>
<keyword evidence="2" id="KW-1185">Reference proteome</keyword>
<reference evidence="1" key="1">
    <citation type="journal article" date="2014" name="Int. J. Syst. Evol. Microbiol.">
        <title>Complete genome sequence of Corynebacterium casei LMG S-19264T (=DSM 44701T), isolated from a smear-ripened cheese.</title>
        <authorList>
            <consortium name="US DOE Joint Genome Institute (JGI-PGF)"/>
            <person name="Walter F."/>
            <person name="Albersmeier A."/>
            <person name="Kalinowski J."/>
            <person name="Ruckert C."/>
        </authorList>
    </citation>
    <scope>NUCLEOTIDE SEQUENCE</scope>
    <source>
        <strain evidence="1">CGMCC 1.12919</strain>
    </source>
</reference>
<protein>
    <submittedName>
        <fullName evidence="1">Uncharacterized protein</fullName>
    </submittedName>
</protein>
<dbReference type="EMBL" id="BMGG01000001">
    <property type="protein sequence ID" value="GGC49873.1"/>
    <property type="molecule type" value="Genomic_DNA"/>
</dbReference>
<gene>
    <name evidence="1" type="ORF">GCM10010994_06270</name>
</gene>
<name>A0A916TZY5_9HYPH</name>
<dbReference type="RefSeq" id="WP_188607635.1">
    <property type="nucleotide sequence ID" value="NZ_BMGG01000001.1"/>
</dbReference>
<dbReference type="Proteomes" id="UP000637002">
    <property type="component" value="Unassembled WGS sequence"/>
</dbReference>
<evidence type="ECO:0000313" key="1">
    <source>
        <dbReference type="EMBL" id="GGC49873.1"/>
    </source>
</evidence>
<comment type="caution">
    <text evidence="1">The sequence shown here is derived from an EMBL/GenBank/DDBJ whole genome shotgun (WGS) entry which is preliminary data.</text>
</comment>
<accession>A0A916TZY5</accession>